<feature type="transmembrane region" description="Helical" evidence="1">
    <location>
        <begin position="12"/>
        <end position="32"/>
    </location>
</feature>
<accession>A0A0K0DFL9</accession>
<name>A0A0K0DFL9_ANGCA</name>
<proteinExistence type="predicted"/>
<organism evidence="2 3">
    <name type="scientific">Angiostrongylus cantonensis</name>
    <name type="common">Rat lungworm</name>
    <dbReference type="NCBI Taxonomy" id="6313"/>
    <lineage>
        <taxon>Eukaryota</taxon>
        <taxon>Metazoa</taxon>
        <taxon>Ecdysozoa</taxon>
        <taxon>Nematoda</taxon>
        <taxon>Chromadorea</taxon>
        <taxon>Rhabditida</taxon>
        <taxon>Rhabditina</taxon>
        <taxon>Rhabditomorpha</taxon>
        <taxon>Strongyloidea</taxon>
        <taxon>Metastrongylidae</taxon>
        <taxon>Angiostrongylus</taxon>
    </lineage>
</organism>
<keyword evidence="1" id="KW-1133">Transmembrane helix</keyword>
<keyword evidence="1" id="KW-0812">Transmembrane</keyword>
<dbReference type="AlphaFoldDB" id="A0A0K0DFL9"/>
<reference evidence="3" key="2">
    <citation type="submission" date="2017-02" db="UniProtKB">
        <authorList>
            <consortium name="WormBaseParasite"/>
        </authorList>
    </citation>
    <scope>IDENTIFICATION</scope>
</reference>
<sequence>MFITLHYTTHVMISIFLHVLGITLALFIWNIFPKNVSSKLSFPC</sequence>
<keyword evidence="1" id="KW-0472">Membrane</keyword>
<keyword evidence="2" id="KW-1185">Reference proteome</keyword>
<evidence type="ECO:0000313" key="2">
    <source>
        <dbReference type="Proteomes" id="UP000035642"/>
    </source>
</evidence>
<protein>
    <submittedName>
        <fullName evidence="3">Uncharacterized protein</fullName>
    </submittedName>
</protein>
<dbReference type="Proteomes" id="UP000035642">
    <property type="component" value="Unassembled WGS sequence"/>
</dbReference>
<dbReference type="WBParaSite" id="ACAC_0000976801-mRNA-1">
    <property type="protein sequence ID" value="ACAC_0000976801-mRNA-1"/>
    <property type="gene ID" value="ACAC_0000976801"/>
</dbReference>
<reference evidence="2" key="1">
    <citation type="submission" date="2012-09" db="EMBL/GenBank/DDBJ databases">
        <authorList>
            <person name="Martin A.A."/>
        </authorList>
    </citation>
    <scope>NUCLEOTIDE SEQUENCE</scope>
</reference>
<evidence type="ECO:0000313" key="3">
    <source>
        <dbReference type="WBParaSite" id="ACAC_0000976801-mRNA-1"/>
    </source>
</evidence>
<evidence type="ECO:0000256" key="1">
    <source>
        <dbReference type="SAM" id="Phobius"/>
    </source>
</evidence>